<accession>A0A438FVD9</accession>
<dbReference type="GO" id="GO:0009451">
    <property type="term" value="P:RNA modification"/>
    <property type="evidence" value="ECO:0007669"/>
    <property type="project" value="InterPro"/>
</dbReference>
<gene>
    <name evidence="3" type="primary">KLCR1_3</name>
    <name evidence="3" type="ORF">CK203_056794</name>
</gene>
<evidence type="ECO:0000313" key="4">
    <source>
        <dbReference type="Proteomes" id="UP000288805"/>
    </source>
</evidence>
<dbReference type="GO" id="GO:0003723">
    <property type="term" value="F:RNA binding"/>
    <property type="evidence" value="ECO:0007669"/>
    <property type="project" value="InterPro"/>
</dbReference>
<dbReference type="AlphaFoldDB" id="A0A438FVD9"/>
<proteinExistence type="predicted"/>
<feature type="transmembrane region" description="Helical" evidence="2">
    <location>
        <begin position="215"/>
        <end position="240"/>
    </location>
</feature>
<keyword evidence="2" id="KW-0472">Membrane</keyword>
<evidence type="ECO:0000313" key="3">
    <source>
        <dbReference type="EMBL" id="RVW63927.1"/>
    </source>
</evidence>
<protein>
    <submittedName>
        <fullName evidence="3">Protein kinesin light chain-related 1</fullName>
    </submittedName>
</protein>
<reference evidence="3 4" key="1">
    <citation type="journal article" date="2018" name="PLoS Genet.">
        <title>Population sequencing reveals clonal diversity and ancestral inbreeding in the grapevine cultivar Chardonnay.</title>
        <authorList>
            <person name="Roach M.J."/>
            <person name="Johnson D.L."/>
            <person name="Bohlmann J."/>
            <person name="van Vuuren H.J."/>
            <person name="Jones S.J."/>
            <person name="Pretorius I.S."/>
            <person name="Schmidt S.A."/>
            <person name="Borneman A.R."/>
        </authorList>
    </citation>
    <scope>NUCLEOTIDE SEQUENCE [LARGE SCALE GENOMIC DNA]</scope>
    <source>
        <strain evidence="4">cv. Chardonnay</strain>
        <tissue evidence="3">Leaf</tissue>
    </source>
</reference>
<evidence type="ECO:0000256" key="1">
    <source>
        <dbReference type="SAM" id="MobiDB-lite"/>
    </source>
</evidence>
<dbReference type="InterPro" id="IPR011990">
    <property type="entry name" value="TPR-like_helical_dom_sf"/>
</dbReference>
<name>A0A438FVD9_VITVI</name>
<dbReference type="Gene3D" id="1.25.40.10">
    <property type="entry name" value="Tetratricopeptide repeat domain"/>
    <property type="match status" value="2"/>
</dbReference>
<keyword evidence="2" id="KW-1133">Transmembrane helix</keyword>
<sequence>MLMRRNVVCRTAMINVYGKEKDFVGDVEFVFQMLVSADEVQLNATTMVCLHSACSTLCNYGVGRDVEKAWRIFDGVSYKKLPPWNAIITGYVGIVTWERSSSVLGLNGLELNVILVTAVMERTGVQPSDVTFIGVLSACNHSGLDGHVEEAYELDQNTIIPPDSIIWGALLCAGCIHRNLEPTDTISETIMVLQDPNLQEGGRMRRQVKRKGSKGLLVVVGLKLMVLFTALVCAKFWFLMEGLIDSADRRRHNGEPLAIEMWKKRLKVSDFIRILQTNLCIQPMEMTTRIPKQQRSDQYQIPIVGCDELVNCKELGDVNPGCPALQLTGILLESNLPRQKAILASGFDPLPLNGVYDQGDYEMGSLGEYLTGGIHSWDSMHMMLVDMVEIESSNFLGLDMANDKSQAGGKPQVLSVYSNLVKAFVNAHTAKGNKQVGQCIWGVLHKKIFKAKEYPKDEAALAKGESKEIGEAEDEIANDTLLQEFKLPFAEKKLTSIRSGNGQVIMGLGNVDLRMSNEPSTDPEIEEALRTAGLLSDSSPNSPHQEAKDLNDEDDLLKENREGLDNTFEMDSHLELDIYGDFEYDLEEPANTSSIQPACASGPLLLTNRLVRCARLHSDLNCSSNDASMDITFLSWEGIREFVKKKHVSFQCQLASRLSYALKRSFWTKDIELKQEEWENHPTVASVVVRLADLYNKVGKLRESKSYYENALRFYGKPNPGIPQKRLPAV</sequence>
<feature type="region of interest" description="Disordered" evidence="1">
    <location>
        <begin position="534"/>
        <end position="554"/>
    </location>
</feature>
<evidence type="ECO:0000256" key="2">
    <source>
        <dbReference type="SAM" id="Phobius"/>
    </source>
</evidence>
<comment type="caution">
    <text evidence="3">The sequence shown here is derived from an EMBL/GenBank/DDBJ whole genome shotgun (WGS) entry which is preliminary data.</text>
</comment>
<dbReference type="PANTHER" id="PTHR47926">
    <property type="entry name" value="PENTATRICOPEPTIDE REPEAT-CONTAINING PROTEIN"/>
    <property type="match status" value="1"/>
</dbReference>
<dbReference type="EMBL" id="QGNW01000728">
    <property type="protein sequence ID" value="RVW63927.1"/>
    <property type="molecule type" value="Genomic_DNA"/>
</dbReference>
<organism evidence="3 4">
    <name type="scientific">Vitis vinifera</name>
    <name type="common">Grape</name>
    <dbReference type="NCBI Taxonomy" id="29760"/>
    <lineage>
        <taxon>Eukaryota</taxon>
        <taxon>Viridiplantae</taxon>
        <taxon>Streptophyta</taxon>
        <taxon>Embryophyta</taxon>
        <taxon>Tracheophyta</taxon>
        <taxon>Spermatophyta</taxon>
        <taxon>Magnoliopsida</taxon>
        <taxon>eudicotyledons</taxon>
        <taxon>Gunneridae</taxon>
        <taxon>Pentapetalae</taxon>
        <taxon>rosids</taxon>
        <taxon>Vitales</taxon>
        <taxon>Vitaceae</taxon>
        <taxon>Viteae</taxon>
        <taxon>Vitis</taxon>
    </lineage>
</organism>
<keyword evidence="2" id="KW-0812">Transmembrane</keyword>
<dbReference type="InterPro" id="IPR046960">
    <property type="entry name" value="PPR_At4g14850-like_plant"/>
</dbReference>
<dbReference type="Proteomes" id="UP000288805">
    <property type="component" value="Unassembled WGS sequence"/>
</dbReference>